<dbReference type="EMBL" id="BMLB01000004">
    <property type="protein sequence ID" value="GGK72222.1"/>
    <property type="molecule type" value="Genomic_DNA"/>
</dbReference>
<evidence type="ECO:0008006" key="4">
    <source>
        <dbReference type="Google" id="ProtNLM"/>
    </source>
</evidence>
<comment type="caution">
    <text evidence="2">The sequence shown here is derived from an EMBL/GenBank/DDBJ whole genome shotgun (WGS) entry which is preliminary data.</text>
</comment>
<feature type="transmembrane region" description="Helical" evidence="1">
    <location>
        <begin position="89"/>
        <end position="107"/>
    </location>
</feature>
<proteinExistence type="predicted"/>
<sequence length="227" mass="23295">MRALAAASLAGAVVGLVVGGVGGRLAMGLLARLNPEDAGRITDDGFRIGQLTASGTLNLLGAAVQAGLTGALLYLALRRLALGAPAVRVASLTLGGAVVVGAFLVHPQGRDFRILGPDWLPVLLFVALPAVFVPLLALLAERWLAPGSWFATARLRYVAPLLLVWVLAGLLLPLLGLAVVVGLVHQRLAPTLSTGARAAVAWSARVLLVALGLWALWGLVGAVRAVT</sequence>
<reference evidence="3" key="1">
    <citation type="journal article" date="2019" name="Int. J. Syst. Evol. Microbiol.">
        <title>The Global Catalogue of Microorganisms (GCM) 10K type strain sequencing project: providing services to taxonomists for standard genome sequencing and annotation.</title>
        <authorList>
            <consortium name="The Broad Institute Genomics Platform"/>
            <consortium name="The Broad Institute Genome Sequencing Center for Infectious Disease"/>
            <person name="Wu L."/>
            <person name="Ma J."/>
        </authorList>
    </citation>
    <scope>NUCLEOTIDE SEQUENCE [LARGE SCALE GENOMIC DNA]</scope>
    <source>
        <strain evidence="3">CGMCC 1.5362</strain>
    </source>
</reference>
<keyword evidence="1" id="KW-0472">Membrane</keyword>
<keyword evidence="1" id="KW-1133">Transmembrane helix</keyword>
<evidence type="ECO:0000313" key="2">
    <source>
        <dbReference type="EMBL" id="GGK72222.1"/>
    </source>
</evidence>
<dbReference type="Proteomes" id="UP000662111">
    <property type="component" value="Unassembled WGS sequence"/>
</dbReference>
<name>A0ABQ2FCG9_9MICO</name>
<protein>
    <recommendedName>
        <fullName evidence="4">DUF998 domain-containing protein</fullName>
    </recommendedName>
</protein>
<keyword evidence="3" id="KW-1185">Reference proteome</keyword>
<evidence type="ECO:0000313" key="3">
    <source>
        <dbReference type="Proteomes" id="UP000662111"/>
    </source>
</evidence>
<feature type="transmembrane region" description="Helical" evidence="1">
    <location>
        <begin position="204"/>
        <end position="226"/>
    </location>
</feature>
<feature type="transmembrane region" description="Helical" evidence="1">
    <location>
        <begin position="119"/>
        <end position="140"/>
    </location>
</feature>
<organism evidence="2 3">
    <name type="scientific">Ornithinimicrobium pekingense</name>
    <dbReference type="NCBI Taxonomy" id="384677"/>
    <lineage>
        <taxon>Bacteria</taxon>
        <taxon>Bacillati</taxon>
        <taxon>Actinomycetota</taxon>
        <taxon>Actinomycetes</taxon>
        <taxon>Micrococcales</taxon>
        <taxon>Ornithinimicrobiaceae</taxon>
        <taxon>Ornithinimicrobium</taxon>
    </lineage>
</organism>
<gene>
    <name evidence="2" type="ORF">GCM10011509_20980</name>
</gene>
<feature type="transmembrane region" description="Helical" evidence="1">
    <location>
        <begin position="161"/>
        <end position="184"/>
    </location>
</feature>
<feature type="transmembrane region" description="Helical" evidence="1">
    <location>
        <begin position="59"/>
        <end position="77"/>
    </location>
</feature>
<accession>A0ABQ2FCG9</accession>
<keyword evidence="1" id="KW-0812">Transmembrane</keyword>
<evidence type="ECO:0000256" key="1">
    <source>
        <dbReference type="SAM" id="Phobius"/>
    </source>
</evidence>